<dbReference type="RefSeq" id="WP_009977106.1">
    <property type="nucleotide sequence ID" value="NC_008595.1"/>
</dbReference>
<dbReference type="EMBL" id="CP000479">
    <property type="protein sequence ID" value="ABK67774.1"/>
    <property type="molecule type" value="Genomic_DNA"/>
</dbReference>
<dbReference type="Gene3D" id="1.10.357.10">
    <property type="entry name" value="Tetracycline Repressor, domain 2"/>
    <property type="match status" value="1"/>
</dbReference>
<evidence type="ECO:0000256" key="3">
    <source>
        <dbReference type="ARBA" id="ARBA00023163"/>
    </source>
</evidence>
<keyword evidence="2 4" id="KW-0238">DNA-binding</keyword>
<gene>
    <name evidence="6" type="ordered locus">MAV_2960</name>
</gene>
<feature type="domain" description="HTH tetR-type" evidence="5">
    <location>
        <begin position="15"/>
        <end position="74"/>
    </location>
</feature>
<dbReference type="KEGG" id="mav:MAV_2960"/>
<dbReference type="Proteomes" id="UP000001574">
    <property type="component" value="Chromosome"/>
</dbReference>
<dbReference type="AlphaFoldDB" id="A0A0H3A189"/>
<dbReference type="PROSITE" id="PS50977">
    <property type="entry name" value="HTH_TETR_2"/>
    <property type="match status" value="1"/>
</dbReference>
<evidence type="ECO:0000313" key="6">
    <source>
        <dbReference type="EMBL" id="ABK67774.1"/>
    </source>
</evidence>
<dbReference type="InterPro" id="IPR050109">
    <property type="entry name" value="HTH-type_TetR-like_transc_reg"/>
</dbReference>
<dbReference type="PRINTS" id="PR00455">
    <property type="entry name" value="HTHTETR"/>
</dbReference>
<proteinExistence type="predicted"/>
<dbReference type="PANTHER" id="PTHR30055:SF234">
    <property type="entry name" value="HTH-TYPE TRANSCRIPTIONAL REGULATOR BETI"/>
    <property type="match status" value="1"/>
</dbReference>
<evidence type="ECO:0000256" key="4">
    <source>
        <dbReference type="PROSITE-ProRule" id="PRU00335"/>
    </source>
</evidence>
<organism evidence="6 7">
    <name type="scientific">Mycobacterium avium (strain 104)</name>
    <dbReference type="NCBI Taxonomy" id="243243"/>
    <lineage>
        <taxon>Bacteria</taxon>
        <taxon>Bacillati</taxon>
        <taxon>Actinomycetota</taxon>
        <taxon>Actinomycetes</taxon>
        <taxon>Mycobacteriales</taxon>
        <taxon>Mycobacteriaceae</taxon>
        <taxon>Mycobacterium</taxon>
        <taxon>Mycobacterium avium complex (MAC)</taxon>
    </lineage>
</organism>
<dbReference type="InterPro" id="IPR009057">
    <property type="entry name" value="Homeodomain-like_sf"/>
</dbReference>
<dbReference type="PANTHER" id="PTHR30055">
    <property type="entry name" value="HTH-TYPE TRANSCRIPTIONAL REGULATOR RUTR"/>
    <property type="match status" value="1"/>
</dbReference>
<reference evidence="6 7" key="1">
    <citation type="submission" date="2006-10" db="EMBL/GenBank/DDBJ databases">
        <authorList>
            <person name="Fleischmann R.D."/>
            <person name="Dodson R.J."/>
            <person name="Haft D.H."/>
            <person name="Merkel J.S."/>
            <person name="Nelson W.C."/>
            <person name="Fraser C.M."/>
        </authorList>
    </citation>
    <scope>NUCLEOTIDE SEQUENCE [LARGE SCALE GENOMIC DNA]</scope>
    <source>
        <strain evidence="6 7">104</strain>
    </source>
</reference>
<evidence type="ECO:0000256" key="1">
    <source>
        <dbReference type="ARBA" id="ARBA00023015"/>
    </source>
</evidence>
<dbReference type="HOGENOM" id="CLU_069356_39_4_11"/>
<evidence type="ECO:0000313" key="7">
    <source>
        <dbReference type="Proteomes" id="UP000001574"/>
    </source>
</evidence>
<protein>
    <submittedName>
        <fullName evidence="6">Transcriptional regulator, TetR family protein</fullName>
    </submittedName>
</protein>
<name>A0A0H3A189_MYCA1</name>
<evidence type="ECO:0000256" key="2">
    <source>
        <dbReference type="ARBA" id="ARBA00023125"/>
    </source>
</evidence>
<dbReference type="SUPFAM" id="SSF46689">
    <property type="entry name" value="Homeodomain-like"/>
    <property type="match status" value="1"/>
</dbReference>
<keyword evidence="1" id="KW-0805">Transcription regulation</keyword>
<sequence length="224" mass="24719">MRSHGWAGNTPASDAEAIERILDAADRIIAERGSALRIADVARALGVTRQTVYRYFPGTQALLVASAMRSADGFLDRMAAHLDGVTDPVVAITEGMAFAVEELASDHQVEFVLNQRHRGGQKVSIISDTALAFGRSMLHRYDIDWESYGFDEAGLEELNEFSLRVLHSFLTDPGRPPRTGADLRRYLTRWIGPAIAYPQLLRAMDALGAAEPQQRPRRRASKAS</sequence>
<feature type="DNA-binding region" description="H-T-H motif" evidence="4">
    <location>
        <begin position="37"/>
        <end position="56"/>
    </location>
</feature>
<accession>A0A0H3A189</accession>
<evidence type="ECO:0000259" key="5">
    <source>
        <dbReference type="PROSITE" id="PS50977"/>
    </source>
</evidence>
<keyword evidence="3" id="KW-0804">Transcription</keyword>
<dbReference type="GO" id="GO:0000976">
    <property type="term" value="F:transcription cis-regulatory region binding"/>
    <property type="evidence" value="ECO:0007669"/>
    <property type="project" value="TreeGrafter"/>
</dbReference>
<dbReference type="Pfam" id="PF00440">
    <property type="entry name" value="TetR_N"/>
    <property type="match status" value="1"/>
</dbReference>
<dbReference type="GO" id="GO:0003700">
    <property type="term" value="F:DNA-binding transcription factor activity"/>
    <property type="evidence" value="ECO:0007669"/>
    <property type="project" value="TreeGrafter"/>
</dbReference>
<dbReference type="InterPro" id="IPR001647">
    <property type="entry name" value="HTH_TetR"/>
</dbReference>